<proteinExistence type="inferred from homology"/>
<evidence type="ECO:0000259" key="7">
    <source>
        <dbReference type="Pfam" id="PF07992"/>
    </source>
</evidence>
<dbReference type="Proteomes" id="UP000189941">
    <property type="component" value="Unassembled WGS sequence"/>
</dbReference>
<dbReference type="PRINTS" id="PR00368">
    <property type="entry name" value="FADPNR"/>
</dbReference>
<dbReference type="RefSeq" id="WP_078756555.1">
    <property type="nucleotide sequence ID" value="NZ_FUWO01000024.1"/>
</dbReference>
<evidence type="ECO:0000256" key="2">
    <source>
        <dbReference type="ARBA" id="ARBA00022630"/>
    </source>
</evidence>
<keyword evidence="3 6" id="KW-0274">FAD</keyword>
<feature type="binding site" evidence="6">
    <location>
        <position position="33"/>
    </location>
    <ligand>
        <name>FAD</name>
        <dbReference type="ChEBI" id="CHEBI:57692"/>
    </ligand>
</feature>
<dbReference type="HAMAP" id="MF_01685">
    <property type="entry name" value="FENR2"/>
    <property type="match status" value="1"/>
</dbReference>
<organism evidence="8 9">
    <name type="scientific">Globicatella sulfidifaciens DSM 15739</name>
    <dbReference type="NCBI Taxonomy" id="1121925"/>
    <lineage>
        <taxon>Bacteria</taxon>
        <taxon>Bacillati</taxon>
        <taxon>Bacillota</taxon>
        <taxon>Bacilli</taxon>
        <taxon>Lactobacillales</taxon>
        <taxon>Aerococcaceae</taxon>
        <taxon>Globicatella</taxon>
    </lineage>
</organism>
<keyword evidence="9" id="KW-1185">Reference proteome</keyword>
<dbReference type="GO" id="GO:0004324">
    <property type="term" value="F:ferredoxin-NADP+ reductase activity"/>
    <property type="evidence" value="ECO:0007669"/>
    <property type="project" value="UniProtKB-UniRule"/>
</dbReference>
<evidence type="ECO:0000313" key="9">
    <source>
        <dbReference type="Proteomes" id="UP000189941"/>
    </source>
</evidence>
<dbReference type="InterPro" id="IPR023753">
    <property type="entry name" value="FAD/NAD-binding_dom"/>
</dbReference>
<dbReference type="GO" id="GO:0050660">
    <property type="term" value="F:flavin adenine dinucleotide binding"/>
    <property type="evidence" value="ECO:0007669"/>
    <property type="project" value="UniProtKB-UniRule"/>
</dbReference>
<protein>
    <recommendedName>
        <fullName evidence="6">Ferredoxin--NADP reductase</fullName>
        <shortName evidence="6">FNR</shortName>
        <shortName evidence="6">Fd-NADP(+) reductase</shortName>
        <ecNumber evidence="6">1.18.1.2</ecNumber>
    </recommendedName>
</protein>
<dbReference type="OrthoDB" id="9806179at2"/>
<feature type="binding site" evidence="6">
    <location>
        <position position="282"/>
    </location>
    <ligand>
        <name>FAD</name>
        <dbReference type="ChEBI" id="CHEBI:57692"/>
    </ligand>
</feature>
<evidence type="ECO:0000256" key="3">
    <source>
        <dbReference type="ARBA" id="ARBA00022827"/>
    </source>
</evidence>
<dbReference type="PRINTS" id="PR00469">
    <property type="entry name" value="PNDRDTASEII"/>
</dbReference>
<comment type="cofactor">
    <cofactor evidence="6">
        <name>FAD</name>
        <dbReference type="ChEBI" id="CHEBI:57692"/>
    </cofactor>
    <text evidence="6">Binds 1 FAD per subunit.</text>
</comment>
<dbReference type="Gene3D" id="3.50.50.60">
    <property type="entry name" value="FAD/NAD(P)-binding domain"/>
    <property type="match status" value="2"/>
</dbReference>
<keyword evidence="5 6" id="KW-0560">Oxidoreductase</keyword>
<dbReference type="InterPro" id="IPR036188">
    <property type="entry name" value="FAD/NAD-bd_sf"/>
</dbReference>
<feature type="binding site" evidence="6">
    <location>
        <position position="323"/>
    </location>
    <ligand>
        <name>FAD</name>
        <dbReference type="ChEBI" id="CHEBI:57692"/>
    </ligand>
</feature>
<dbReference type="InterPro" id="IPR022890">
    <property type="entry name" value="Fd--NADP_Rdtase_type_2"/>
</dbReference>
<evidence type="ECO:0000313" key="8">
    <source>
        <dbReference type="EMBL" id="SJZ83407.1"/>
    </source>
</evidence>
<name>A0A1T4NWH1_9LACT</name>
<accession>A0A1T4NWH1</accession>
<dbReference type="SUPFAM" id="SSF51905">
    <property type="entry name" value="FAD/NAD(P)-binding domain"/>
    <property type="match status" value="1"/>
</dbReference>
<evidence type="ECO:0000256" key="5">
    <source>
        <dbReference type="ARBA" id="ARBA00023002"/>
    </source>
</evidence>
<dbReference type="Pfam" id="PF07992">
    <property type="entry name" value="Pyr_redox_2"/>
    <property type="match status" value="1"/>
</dbReference>
<dbReference type="STRING" id="1121925.SAMN02746011_01881"/>
<reference evidence="9" key="1">
    <citation type="submission" date="2017-02" db="EMBL/GenBank/DDBJ databases">
        <authorList>
            <person name="Varghese N."/>
            <person name="Submissions S."/>
        </authorList>
    </citation>
    <scope>NUCLEOTIDE SEQUENCE [LARGE SCALE GENOMIC DNA]</scope>
    <source>
        <strain evidence="9">DSM 15739</strain>
    </source>
</reference>
<comment type="similarity">
    <text evidence="6">Belongs to the ferredoxin--NADP reductase type 2 family.</text>
</comment>
<feature type="binding site" evidence="6">
    <location>
        <position position="86"/>
    </location>
    <ligand>
        <name>FAD</name>
        <dbReference type="ChEBI" id="CHEBI:57692"/>
    </ligand>
</feature>
<evidence type="ECO:0000256" key="1">
    <source>
        <dbReference type="ARBA" id="ARBA00011738"/>
    </source>
</evidence>
<sequence>MELFDITIIGGGPVGLYTAFYAEMRQVKVKIIESLENLGGQPAHLYPEKTIYDIPAYPATSGIELTNNLVKQLELFETNIVLGQKVINIIKDDQEHFLIETDKETHYSKTVIIAIGNGAFSPRKLNLPEAAQYEAQNLHYYVNQLSQFANKEVVICGGGDSAVDWALMLEPIAKSVTLLHRRPQFRALEHSVNQLMQSSVKVMTPYIPSQIIGDGHTLNAIEITQPRGDEKLTIKADHFIISYGFSSSIGNVKNWGINVERNLIPVNSAYETNVKGIFAVGDIANYPGKIRIIATGFGEGPTAVGNAIEQFNPGAGRQHIHSTSLFEQ</sequence>
<comment type="subunit">
    <text evidence="1 6">Homodimer.</text>
</comment>
<feature type="binding site" evidence="6">
    <location>
        <position position="41"/>
    </location>
    <ligand>
        <name>FAD</name>
        <dbReference type="ChEBI" id="CHEBI:57692"/>
    </ligand>
</feature>
<dbReference type="InterPro" id="IPR050097">
    <property type="entry name" value="Ferredoxin-NADP_redctase_2"/>
</dbReference>
<gene>
    <name evidence="8" type="ORF">SAMN02746011_01881</name>
</gene>
<dbReference type="PANTHER" id="PTHR48105">
    <property type="entry name" value="THIOREDOXIN REDUCTASE 1-RELATED-RELATED"/>
    <property type="match status" value="1"/>
</dbReference>
<keyword evidence="4 6" id="KW-0521">NADP</keyword>
<dbReference type="EMBL" id="FUWO01000024">
    <property type="protein sequence ID" value="SJZ83407.1"/>
    <property type="molecule type" value="Genomic_DNA"/>
</dbReference>
<keyword evidence="2 6" id="KW-0285">Flavoprotein</keyword>
<feature type="domain" description="FAD/NAD(P)-binding" evidence="7">
    <location>
        <begin position="4"/>
        <end position="294"/>
    </location>
</feature>
<evidence type="ECO:0000256" key="4">
    <source>
        <dbReference type="ARBA" id="ARBA00022857"/>
    </source>
</evidence>
<evidence type="ECO:0000256" key="6">
    <source>
        <dbReference type="HAMAP-Rule" id="MF_01685"/>
    </source>
</evidence>
<dbReference type="GO" id="GO:0050661">
    <property type="term" value="F:NADP binding"/>
    <property type="evidence" value="ECO:0007669"/>
    <property type="project" value="UniProtKB-UniRule"/>
</dbReference>
<feature type="binding site" evidence="6">
    <location>
        <position position="46"/>
    </location>
    <ligand>
        <name>FAD</name>
        <dbReference type="ChEBI" id="CHEBI:57692"/>
    </ligand>
</feature>
<dbReference type="EC" id="1.18.1.2" evidence="6"/>
<dbReference type="AlphaFoldDB" id="A0A1T4NWH1"/>
<feature type="binding site" evidence="6">
    <location>
        <position position="120"/>
    </location>
    <ligand>
        <name>FAD</name>
        <dbReference type="ChEBI" id="CHEBI:57692"/>
    </ligand>
</feature>
<comment type="catalytic activity">
    <reaction evidence="6">
        <text>2 reduced [2Fe-2S]-[ferredoxin] + NADP(+) + H(+) = 2 oxidized [2Fe-2S]-[ferredoxin] + NADPH</text>
        <dbReference type="Rhea" id="RHEA:20125"/>
        <dbReference type="Rhea" id="RHEA-COMP:10000"/>
        <dbReference type="Rhea" id="RHEA-COMP:10001"/>
        <dbReference type="ChEBI" id="CHEBI:15378"/>
        <dbReference type="ChEBI" id="CHEBI:33737"/>
        <dbReference type="ChEBI" id="CHEBI:33738"/>
        <dbReference type="ChEBI" id="CHEBI:57783"/>
        <dbReference type="ChEBI" id="CHEBI:58349"/>
        <dbReference type="EC" id="1.18.1.2"/>
    </reaction>
</comment>
<comment type="caution">
    <text evidence="6">Lacks conserved residue(s) required for the propagation of feature annotation.</text>
</comment>